<feature type="transmembrane region" description="Helical" evidence="1">
    <location>
        <begin position="27"/>
        <end position="45"/>
    </location>
</feature>
<dbReference type="EMBL" id="QNUG01000018">
    <property type="protein sequence ID" value="REC70291.1"/>
    <property type="molecule type" value="Genomic_DNA"/>
</dbReference>
<proteinExistence type="predicted"/>
<keyword evidence="3" id="KW-1185">Reference proteome</keyword>
<sequence length="126" mass="13947">MIAMVVIHDADHIRQAICWNYTIGLEVWIVNIIVYLPSLIALYLLGKKRRSAVNATMVNGLLVASAFAKVHLWKPVIPVWGVWNRSFFELGADALSWTILVMTMFVGVGVAMTGAYVKGRLSGKNS</sequence>
<accession>A0A3D9CX76</accession>
<name>A0A3D9CX76_9FLAO</name>
<keyword evidence="1" id="KW-0472">Membrane</keyword>
<comment type="caution">
    <text evidence="2">The sequence shown here is derived from an EMBL/GenBank/DDBJ whole genome shotgun (WGS) entry which is preliminary data.</text>
</comment>
<feature type="transmembrane region" description="Helical" evidence="1">
    <location>
        <begin position="94"/>
        <end position="117"/>
    </location>
</feature>
<dbReference type="AlphaFoldDB" id="A0A3D9CX76"/>
<evidence type="ECO:0000313" key="3">
    <source>
        <dbReference type="Proteomes" id="UP000256326"/>
    </source>
</evidence>
<gene>
    <name evidence="2" type="ORF">DRF58_09925</name>
</gene>
<evidence type="ECO:0000256" key="1">
    <source>
        <dbReference type="SAM" id="Phobius"/>
    </source>
</evidence>
<organism evidence="2 3">
    <name type="scientific">Epilithonimonas hispanica</name>
    <dbReference type="NCBI Taxonomy" id="358687"/>
    <lineage>
        <taxon>Bacteria</taxon>
        <taxon>Pseudomonadati</taxon>
        <taxon>Bacteroidota</taxon>
        <taxon>Flavobacteriia</taxon>
        <taxon>Flavobacteriales</taxon>
        <taxon>Weeksellaceae</taxon>
        <taxon>Chryseobacterium group</taxon>
        <taxon>Epilithonimonas</taxon>
    </lineage>
</organism>
<keyword evidence="1" id="KW-0812">Transmembrane</keyword>
<protein>
    <submittedName>
        <fullName evidence="2">Uncharacterized protein</fullName>
    </submittedName>
</protein>
<keyword evidence="1" id="KW-1133">Transmembrane helix</keyword>
<dbReference type="Proteomes" id="UP000256326">
    <property type="component" value="Unassembled WGS sequence"/>
</dbReference>
<evidence type="ECO:0000313" key="2">
    <source>
        <dbReference type="EMBL" id="REC70291.1"/>
    </source>
</evidence>
<feature type="transmembrane region" description="Helical" evidence="1">
    <location>
        <begin position="52"/>
        <end position="74"/>
    </location>
</feature>
<reference evidence="2 3" key="1">
    <citation type="journal article" date="2006" name="Int. J. Syst. Evol. Microbiol.">
        <title>Chryseobacterium hispanicum sp. nov., isolated from the drinking water distribution system of Sevilla, Spain.</title>
        <authorList>
            <person name="Gallego V."/>
            <person name="Garcia M.T."/>
            <person name="Ventosa A."/>
        </authorList>
    </citation>
    <scope>NUCLEOTIDE SEQUENCE [LARGE SCALE GENOMIC DNA]</scope>
    <source>
        <strain evidence="2 3">KCTC 22104</strain>
    </source>
</reference>